<organism evidence="2 3">
    <name type="scientific">Phanerochaete sordida</name>
    <dbReference type="NCBI Taxonomy" id="48140"/>
    <lineage>
        <taxon>Eukaryota</taxon>
        <taxon>Fungi</taxon>
        <taxon>Dikarya</taxon>
        <taxon>Basidiomycota</taxon>
        <taxon>Agaricomycotina</taxon>
        <taxon>Agaricomycetes</taxon>
        <taxon>Polyporales</taxon>
        <taxon>Phanerochaetaceae</taxon>
        <taxon>Phanerochaete</taxon>
    </lineage>
</organism>
<feature type="region of interest" description="Disordered" evidence="1">
    <location>
        <begin position="199"/>
        <end position="231"/>
    </location>
</feature>
<comment type="caution">
    <text evidence="2">The sequence shown here is derived from an EMBL/GenBank/DDBJ whole genome shotgun (WGS) entry which is preliminary data.</text>
</comment>
<dbReference type="Proteomes" id="UP000703269">
    <property type="component" value="Unassembled WGS sequence"/>
</dbReference>
<evidence type="ECO:0000313" key="3">
    <source>
        <dbReference type="Proteomes" id="UP000703269"/>
    </source>
</evidence>
<proteinExistence type="predicted"/>
<gene>
    <name evidence="2" type="ORF">PsYK624_091510</name>
</gene>
<protein>
    <submittedName>
        <fullName evidence="2">Uncharacterized protein</fullName>
    </submittedName>
</protein>
<accession>A0A9P3GC16</accession>
<reference evidence="2 3" key="1">
    <citation type="submission" date="2021-08" db="EMBL/GenBank/DDBJ databases">
        <title>Draft Genome Sequence of Phanerochaete sordida strain YK-624.</title>
        <authorList>
            <person name="Mori T."/>
            <person name="Dohra H."/>
            <person name="Suzuki T."/>
            <person name="Kawagishi H."/>
            <person name="Hirai H."/>
        </authorList>
    </citation>
    <scope>NUCLEOTIDE SEQUENCE [LARGE SCALE GENOMIC DNA]</scope>
    <source>
        <strain evidence="2 3">YK-624</strain>
    </source>
</reference>
<keyword evidence="3" id="KW-1185">Reference proteome</keyword>
<sequence>MAYRLPFTLQVLYLLRNQQLARRQQQMQQAHQQQQFCFGEPMNANAASPAVQEQTNSQPPQGPQGLNGGGPSPPPATPTNAAAHNAQMYNVNTNALPQGSNELMSMQSLGQLVGTNEPSRLWAMMQFSQWSSDDLRRRGVQESIITIVENHRAILQRSYQGHVTLQNSIKGGQGWANVPQMLNHQLALAQQIRQAQAAQQAAANMSQDAPNASQPAVARPGPNGNLTGRPPVEHLQKAMEKIRHLKMMATNALQRAQVHDARLVPDDQRFQFNTVFEQLHLKASDLDQQAKLTMFACVMKEETLKRLIEIIVATQHQRMLLTSSSVPRYIMGLENARQYLQICQNVAENIAKRAQSIPLETFVLGNRGGPPQTTHIQQQANSPEILPLTDDLAMLQLNERSTPSPRPPSQ</sequence>
<dbReference type="OrthoDB" id="1938591at2759"/>
<dbReference type="EMBL" id="BPQB01000029">
    <property type="protein sequence ID" value="GJE92992.1"/>
    <property type="molecule type" value="Genomic_DNA"/>
</dbReference>
<name>A0A9P3GC16_9APHY</name>
<dbReference type="AlphaFoldDB" id="A0A9P3GC16"/>
<feature type="compositionally biased region" description="Polar residues" evidence="1">
    <location>
        <begin position="204"/>
        <end position="214"/>
    </location>
</feature>
<feature type="region of interest" description="Disordered" evidence="1">
    <location>
        <begin position="45"/>
        <end position="81"/>
    </location>
</feature>
<evidence type="ECO:0000256" key="1">
    <source>
        <dbReference type="SAM" id="MobiDB-lite"/>
    </source>
</evidence>
<evidence type="ECO:0000313" key="2">
    <source>
        <dbReference type="EMBL" id="GJE92992.1"/>
    </source>
</evidence>